<reference evidence="3 5" key="1">
    <citation type="submission" date="2017-09" db="EMBL/GenBank/DDBJ databases">
        <title>Bacterial and phytoplankton interrelationship in Kongsfjorden, an Arctic fjord.</title>
        <authorList>
            <person name="Sinha R."/>
            <person name="Krishnan K."/>
        </authorList>
    </citation>
    <scope>NUCLEOTIDE SEQUENCE [LARGE SCALE GENOMIC DNA]</scope>
    <source>
        <strain evidence="3 5">58</strain>
    </source>
</reference>
<accession>A0AA91U1E6</accession>
<evidence type="ECO:0000313" key="4">
    <source>
        <dbReference type="EMBL" id="QFY55414.1"/>
    </source>
</evidence>
<dbReference type="EMBL" id="NWMT01000148">
    <property type="protein sequence ID" value="PCC98993.1"/>
    <property type="molecule type" value="Genomic_DNA"/>
</dbReference>
<dbReference type="AlphaFoldDB" id="A0AA91U1E6"/>
<proteinExistence type="inferred from homology"/>
<dbReference type="PANTHER" id="PTHR33755">
    <property type="entry name" value="TOXIN PARE1-RELATED"/>
    <property type="match status" value="1"/>
</dbReference>
<reference evidence="4 6" key="2">
    <citation type="submission" date="2018-10" db="EMBL/GenBank/DDBJ databases">
        <title>Complete genome sequence of Pseudomonas pelagia strain Kongs-67.</title>
        <authorList>
            <person name="Sinha R.K."/>
            <person name="Krishnan K."/>
        </authorList>
    </citation>
    <scope>NUCLEOTIDE SEQUENCE [LARGE SCALE GENOMIC DNA]</scope>
    <source>
        <strain evidence="4 6">Kongs-67</strain>
    </source>
</reference>
<dbReference type="RefSeq" id="WP_096346942.1">
    <property type="nucleotide sequence ID" value="NZ_CP033116.1"/>
</dbReference>
<gene>
    <name evidence="3" type="ORF">CO192_12615</name>
    <name evidence="4" type="ORF">EAO82_02875</name>
</gene>
<dbReference type="Proteomes" id="UP000243750">
    <property type="component" value="Unassembled WGS sequence"/>
</dbReference>
<organism evidence="3 5">
    <name type="scientific">Halopseudomonas pelagia</name>
    <dbReference type="NCBI Taxonomy" id="553151"/>
    <lineage>
        <taxon>Bacteria</taxon>
        <taxon>Pseudomonadati</taxon>
        <taxon>Pseudomonadota</taxon>
        <taxon>Gammaproteobacteria</taxon>
        <taxon>Pseudomonadales</taxon>
        <taxon>Pseudomonadaceae</taxon>
        <taxon>Halopseudomonas</taxon>
    </lineage>
</organism>
<name>A0AA91U1E6_9GAMM</name>
<dbReference type="InterPro" id="IPR051803">
    <property type="entry name" value="TA_system_RelE-like_toxin"/>
</dbReference>
<protein>
    <submittedName>
        <fullName evidence="3">Plasmid stabilization protein ParE</fullName>
    </submittedName>
    <submittedName>
        <fullName evidence="4">Type II toxin-antitoxin system RelE/ParE family toxin</fullName>
    </submittedName>
</protein>
<dbReference type="Pfam" id="PF05016">
    <property type="entry name" value="ParE_toxin"/>
    <property type="match status" value="1"/>
</dbReference>
<evidence type="ECO:0000313" key="6">
    <source>
        <dbReference type="Proteomes" id="UP000344571"/>
    </source>
</evidence>
<evidence type="ECO:0000313" key="5">
    <source>
        <dbReference type="Proteomes" id="UP000243750"/>
    </source>
</evidence>
<dbReference type="Proteomes" id="UP000344571">
    <property type="component" value="Chromosome"/>
</dbReference>
<evidence type="ECO:0000313" key="3">
    <source>
        <dbReference type="EMBL" id="PCC98993.1"/>
    </source>
</evidence>
<evidence type="ECO:0000256" key="1">
    <source>
        <dbReference type="ARBA" id="ARBA00006226"/>
    </source>
</evidence>
<keyword evidence="2" id="KW-1277">Toxin-antitoxin system</keyword>
<dbReference type="InterPro" id="IPR007712">
    <property type="entry name" value="RelE/ParE_toxin"/>
</dbReference>
<comment type="similarity">
    <text evidence="1">Belongs to the RelE toxin family.</text>
</comment>
<sequence>MPNKIVLTDPAQADLEDIFTYYAPLIGERKAHDLILSLLSQLDPLLAQPGLGRPSQSPGVRELVFLQPPYVAPYRVVGNAVQVLRFLHQRQERPEYW</sequence>
<dbReference type="Gene3D" id="3.30.2310.20">
    <property type="entry name" value="RelE-like"/>
    <property type="match status" value="1"/>
</dbReference>
<dbReference type="InterPro" id="IPR035093">
    <property type="entry name" value="RelE/ParE_toxin_dom_sf"/>
</dbReference>
<dbReference type="EMBL" id="CP033116">
    <property type="protein sequence ID" value="QFY55414.1"/>
    <property type="molecule type" value="Genomic_DNA"/>
</dbReference>
<keyword evidence="6" id="KW-1185">Reference proteome</keyword>
<evidence type="ECO:0000256" key="2">
    <source>
        <dbReference type="ARBA" id="ARBA00022649"/>
    </source>
</evidence>